<gene>
    <name evidence="1" type="ORF">CFX1CAM_1436</name>
</gene>
<reference evidence="2" key="1">
    <citation type="submission" date="2017-05" db="EMBL/GenBank/DDBJ databases">
        <authorList>
            <person name="Kirkegaard R."/>
            <person name="Mcilroy J S."/>
        </authorList>
    </citation>
    <scope>NUCLEOTIDE SEQUENCE [LARGE SCALE GENOMIC DNA]</scope>
</reference>
<evidence type="ECO:0000313" key="2">
    <source>
        <dbReference type="Proteomes" id="UP000195514"/>
    </source>
</evidence>
<keyword evidence="2" id="KW-1185">Reference proteome</keyword>
<dbReference type="EMBL" id="LT859958">
    <property type="protein sequence ID" value="SMX54501.1"/>
    <property type="molecule type" value="Genomic_DNA"/>
</dbReference>
<dbReference type="KEGG" id="abat:CFX1CAM_1436"/>
<sequence length="50" mass="5829">MTKSASLTYNKDARMQSYFWLAVHGSASIKAVSEEWDFGKQRNWQLISFL</sequence>
<dbReference type="AlphaFoldDB" id="A0A1Y6K499"/>
<name>A0A1Y6K499_9CHLR</name>
<protein>
    <submittedName>
        <fullName evidence="1">Uncharacterized protein</fullName>
    </submittedName>
</protein>
<accession>A0A1Y6K499</accession>
<organism evidence="1 2">
    <name type="scientific">Candidatus Brevifilum fermentans</name>
    <dbReference type="NCBI Taxonomy" id="1986204"/>
    <lineage>
        <taxon>Bacteria</taxon>
        <taxon>Bacillati</taxon>
        <taxon>Chloroflexota</taxon>
        <taxon>Anaerolineae</taxon>
        <taxon>Anaerolineales</taxon>
        <taxon>Anaerolineaceae</taxon>
        <taxon>Candidatus Brevifilum</taxon>
    </lineage>
</organism>
<proteinExistence type="predicted"/>
<evidence type="ECO:0000313" key="1">
    <source>
        <dbReference type="EMBL" id="SMX54501.1"/>
    </source>
</evidence>
<dbReference type="Proteomes" id="UP000195514">
    <property type="component" value="Chromosome I"/>
</dbReference>